<protein>
    <recommendedName>
        <fullName evidence="4">Ubiquitin-like protease family profile domain-containing protein</fullName>
    </recommendedName>
</protein>
<keyword evidence="6" id="KW-1185">Reference proteome</keyword>
<evidence type="ECO:0000256" key="1">
    <source>
        <dbReference type="ARBA" id="ARBA00005234"/>
    </source>
</evidence>
<dbReference type="Gramene" id="GBG73642">
    <property type="protein sequence ID" value="GBG73642"/>
    <property type="gene ID" value="CBR_g16985"/>
</dbReference>
<dbReference type="Pfam" id="PF02902">
    <property type="entry name" value="Peptidase_C48"/>
    <property type="match status" value="1"/>
</dbReference>
<comment type="caution">
    <text evidence="5">The sequence shown here is derived from an EMBL/GenBank/DDBJ whole genome shotgun (WGS) entry which is preliminary data.</text>
</comment>
<evidence type="ECO:0000259" key="4">
    <source>
        <dbReference type="PROSITE" id="PS50600"/>
    </source>
</evidence>
<proteinExistence type="inferred from homology"/>
<comment type="similarity">
    <text evidence="1">Belongs to the peptidase C48 family.</text>
</comment>
<dbReference type="GO" id="GO:0008234">
    <property type="term" value="F:cysteine-type peptidase activity"/>
    <property type="evidence" value="ECO:0007669"/>
    <property type="project" value="InterPro"/>
</dbReference>
<accession>A0A388KUH6</accession>
<dbReference type="PROSITE" id="PS50600">
    <property type="entry name" value="ULP_PROTEASE"/>
    <property type="match status" value="1"/>
</dbReference>
<dbReference type="AlphaFoldDB" id="A0A388KUH6"/>
<keyword evidence="2" id="KW-0645">Protease</keyword>
<dbReference type="SUPFAM" id="SSF54001">
    <property type="entry name" value="Cysteine proteinases"/>
    <property type="match status" value="1"/>
</dbReference>
<evidence type="ECO:0000256" key="2">
    <source>
        <dbReference type="ARBA" id="ARBA00022670"/>
    </source>
</evidence>
<evidence type="ECO:0000256" key="3">
    <source>
        <dbReference type="ARBA" id="ARBA00022801"/>
    </source>
</evidence>
<evidence type="ECO:0000313" key="6">
    <source>
        <dbReference type="Proteomes" id="UP000265515"/>
    </source>
</evidence>
<feature type="domain" description="Ubiquitin-like protease family profile" evidence="4">
    <location>
        <begin position="229"/>
        <end position="435"/>
    </location>
</feature>
<evidence type="ECO:0000313" key="5">
    <source>
        <dbReference type="EMBL" id="GBG73642.1"/>
    </source>
</evidence>
<dbReference type="InterPro" id="IPR038765">
    <property type="entry name" value="Papain-like_cys_pep_sf"/>
</dbReference>
<dbReference type="GO" id="GO:0006508">
    <property type="term" value="P:proteolysis"/>
    <property type="evidence" value="ECO:0007669"/>
    <property type="project" value="UniProtKB-KW"/>
</dbReference>
<organism evidence="5 6">
    <name type="scientific">Chara braunii</name>
    <name type="common">Braun's stonewort</name>
    <dbReference type="NCBI Taxonomy" id="69332"/>
    <lineage>
        <taxon>Eukaryota</taxon>
        <taxon>Viridiplantae</taxon>
        <taxon>Streptophyta</taxon>
        <taxon>Charophyceae</taxon>
        <taxon>Charales</taxon>
        <taxon>Characeae</taxon>
        <taxon>Chara</taxon>
    </lineage>
</organism>
<gene>
    <name evidence="5" type="ORF">CBR_g16985</name>
</gene>
<keyword evidence="3" id="KW-0378">Hydrolase</keyword>
<sequence>MREIIGSVSGMCDTKSKDSTYLDIVAMDDENQERDDGTRDKNQVCAKIITGVAPFDTTCDVGKDTMTFQNEGGGNIGHHPQRSIGKVRKLSSNTIDDISENFKVKDEVNDSMDVMRTENNEAVKTKVKKVNMLKSSGVNIVNDEKAMQEETSGLTGDMKSRSLINVISLSDEKVSLPSSCDRDKNSQMVSHLHEDEYFRVEKRTLPPLSLSTVAEYFPFNWRPSHTESFVIRMDDVESLGSAGWMTTNIVEVYNQYVYEPVIKKNKNMTHVEVTFVLWYSKIYKTHKDVDGNCPPDVEVVKDVCRKRRKGMTSVWDKEIVIVPILHAHHYTVLIFVDVGVVLKNPDLSRTDSCAIFHIDSKNSFGMPAFEPLLVHLFYEHTTTMFAQDIDITPQRLAWTWEQFVGGESIIKGVRCQEQHNNNDCGFMMCKNVESLLETIAESTNVFKTKEEVEKACARLKDRKPHEHRIITIRAVTDIYMKLPTSHTLEEFVAIFKKHITRRRKTTAN</sequence>
<dbReference type="EMBL" id="BFEA01000187">
    <property type="protein sequence ID" value="GBG73642.1"/>
    <property type="molecule type" value="Genomic_DNA"/>
</dbReference>
<dbReference type="Gene3D" id="3.40.395.10">
    <property type="entry name" value="Adenoviral Proteinase, Chain A"/>
    <property type="match status" value="1"/>
</dbReference>
<dbReference type="InterPro" id="IPR003653">
    <property type="entry name" value="Peptidase_C48_C"/>
</dbReference>
<reference evidence="5 6" key="1">
    <citation type="journal article" date="2018" name="Cell">
        <title>The Chara Genome: Secondary Complexity and Implications for Plant Terrestrialization.</title>
        <authorList>
            <person name="Nishiyama T."/>
            <person name="Sakayama H."/>
            <person name="Vries J.D."/>
            <person name="Buschmann H."/>
            <person name="Saint-Marcoux D."/>
            <person name="Ullrich K.K."/>
            <person name="Haas F.B."/>
            <person name="Vanderstraeten L."/>
            <person name="Becker D."/>
            <person name="Lang D."/>
            <person name="Vosolsobe S."/>
            <person name="Rombauts S."/>
            <person name="Wilhelmsson P.K.I."/>
            <person name="Janitza P."/>
            <person name="Kern R."/>
            <person name="Heyl A."/>
            <person name="Rumpler F."/>
            <person name="Villalobos L.I.A.C."/>
            <person name="Clay J.M."/>
            <person name="Skokan R."/>
            <person name="Toyoda A."/>
            <person name="Suzuki Y."/>
            <person name="Kagoshima H."/>
            <person name="Schijlen E."/>
            <person name="Tajeshwar N."/>
            <person name="Catarino B."/>
            <person name="Hetherington A.J."/>
            <person name="Saltykova A."/>
            <person name="Bonnot C."/>
            <person name="Breuninger H."/>
            <person name="Symeonidi A."/>
            <person name="Radhakrishnan G.V."/>
            <person name="Van Nieuwerburgh F."/>
            <person name="Deforce D."/>
            <person name="Chang C."/>
            <person name="Karol K.G."/>
            <person name="Hedrich R."/>
            <person name="Ulvskov P."/>
            <person name="Glockner G."/>
            <person name="Delwiche C.F."/>
            <person name="Petrasek J."/>
            <person name="Van de Peer Y."/>
            <person name="Friml J."/>
            <person name="Beilby M."/>
            <person name="Dolan L."/>
            <person name="Kohara Y."/>
            <person name="Sugano S."/>
            <person name="Fujiyama A."/>
            <person name="Delaux P.-M."/>
            <person name="Quint M."/>
            <person name="TheiBen G."/>
            <person name="Hagemann M."/>
            <person name="Harholt J."/>
            <person name="Dunand C."/>
            <person name="Zachgo S."/>
            <person name="Langdale J."/>
            <person name="Maumus F."/>
            <person name="Straeten D.V.D."/>
            <person name="Gould S.B."/>
            <person name="Rensing S.A."/>
        </authorList>
    </citation>
    <scope>NUCLEOTIDE SEQUENCE [LARGE SCALE GENOMIC DNA]</scope>
    <source>
        <strain evidence="5 6">S276</strain>
    </source>
</reference>
<dbReference type="Proteomes" id="UP000265515">
    <property type="component" value="Unassembled WGS sequence"/>
</dbReference>
<name>A0A388KUH6_CHABU</name>